<feature type="transmembrane region" description="Helical" evidence="1">
    <location>
        <begin position="41"/>
        <end position="58"/>
    </location>
</feature>
<keyword evidence="1" id="KW-0812">Transmembrane</keyword>
<dbReference type="AlphaFoldDB" id="A0A6N7PSL8"/>
<protein>
    <recommendedName>
        <fullName evidence="4">4-hydroxybenzoate octaprenyltransferase</fullName>
    </recommendedName>
</protein>
<keyword evidence="1" id="KW-1133">Transmembrane helix</keyword>
<feature type="transmembrane region" description="Helical" evidence="1">
    <location>
        <begin position="156"/>
        <end position="176"/>
    </location>
</feature>
<accession>A0A6N7PSL8</accession>
<feature type="transmembrane region" description="Helical" evidence="1">
    <location>
        <begin position="79"/>
        <end position="100"/>
    </location>
</feature>
<dbReference type="OrthoDB" id="9897740at2"/>
<dbReference type="Proteomes" id="UP000440224">
    <property type="component" value="Unassembled WGS sequence"/>
</dbReference>
<comment type="caution">
    <text evidence="2">The sequence shown here is derived from an EMBL/GenBank/DDBJ whole genome shotgun (WGS) entry which is preliminary data.</text>
</comment>
<keyword evidence="1" id="KW-0472">Membrane</keyword>
<proteinExistence type="predicted"/>
<feature type="transmembrane region" description="Helical" evidence="1">
    <location>
        <begin position="130"/>
        <end position="150"/>
    </location>
</feature>
<evidence type="ECO:0000313" key="3">
    <source>
        <dbReference type="Proteomes" id="UP000440224"/>
    </source>
</evidence>
<evidence type="ECO:0000256" key="1">
    <source>
        <dbReference type="SAM" id="Phobius"/>
    </source>
</evidence>
<sequence length="213" mass="23272">MSASTDARWILAWLRERILVSSHLLVPLALFVALAGGVGRVLVRTAIAFLGIVAFRLWDDVEDVPHDREHHPTRVLCRLASTRAPFFVALLGLTLTAALIAFTGGALWPFVGVVVASFGAFAARAAWPRLRLLFTHVLLLKVPALALALSRPEMPLFWKVGAVLSLYGAVTAYELVHDDDARRAPLASALALVDLACLFAGPVIWVRFPRVFF</sequence>
<feature type="transmembrane region" description="Helical" evidence="1">
    <location>
        <begin position="106"/>
        <end position="123"/>
    </location>
</feature>
<evidence type="ECO:0008006" key="4">
    <source>
        <dbReference type="Google" id="ProtNLM"/>
    </source>
</evidence>
<feature type="transmembrane region" description="Helical" evidence="1">
    <location>
        <begin position="188"/>
        <end position="208"/>
    </location>
</feature>
<name>A0A6N7PSL8_9BACT</name>
<evidence type="ECO:0000313" key="2">
    <source>
        <dbReference type="EMBL" id="MRG91861.1"/>
    </source>
</evidence>
<organism evidence="2 3">
    <name type="scientific">Polyangium spumosum</name>
    <dbReference type="NCBI Taxonomy" id="889282"/>
    <lineage>
        <taxon>Bacteria</taxon>
        <taxon>Pseudomonadati</taxon>
        <taxon>Myxococcota</taxon>
        <taxon>Polyangia</taxon>
        <taxon>Polyangiales</taxon>
        <taxon>Polyangiaceae</taxon>
        <taxon>Polyangium</taxon>
    </lineage>
</organism>
<reference evidence="2 3" key="1">
    <citation type="submission" date="2019-10" db="EMBL/GenBank/DDBJ databases">
        <title>A soil myxobacterium in the family Polyangiaceae.</title>
        <authorList>
            <person name="Li Y."/>
            <person name="Wang J."/>
        </authorList>
    </citation>
    <scope>NUCLEOTIDE SEQUENCE [LARGE SCALE GENOMIC DNA]</scope>
    <source>
        <strain evidence="2 3">DSM 14734</strain>
    </source>
</reference>
<dbReference type="EMBL" id="WJIE01000002">
    <property type="protein sequence ID" value="MRG91861.1"/>
    <property type="molecule type" value="Genomic_DNA"/>
</dbReference>
<feature type="transmembrane region" description="Helical" evidence="1">
    <location>
        <begin position="18"/>
        <end position="35"/>
    </location>
</feature>
<gene>
    <name evidence="2" type="ORF">GF068_07970</name>
</gene>
<dbReference type="RefSeq" id="WP_153818722.1">
    <property type="nucleotide sequence ID" value="NZ_WJIE01000002.1"/>
</dbReference>
<keyword evidence="3" id="KW-1185">Reference proteome</keyword>